<accession>A0A644ZHE3</accession>
<dbReference type="EMBL" id="VSSQ01008172">
    <property type="protein sequence ID" value="MPM38103.1"/>
    <property type="molecule type" value="Genomic_DNA"/>
</dbReference>
<reference evidence="1" key="1">
    <citation type="submission" date="2019-08" db="EMBL/GenBank/DDBJ databases">
        <authorList>
            <person name="Kucharzyk K."/>
            <person name="Murdoch R.W."/>
            <person name="Higgins S."/>
            <person name="Loffler F."/>
        </authorList>
    </citation>
    <scope>NUCLEOTIDE SEQUENCE</scope>
</reference>
<name>A0A644ZHE3_9ZZZZ</name>
<dbReference type="AlphaFoldDB" id="A0A644ZHE3"/>
<sequence>MKKFSLTFSTATLPGLVQAYMQAELALSHFQPKPEDLSRALDNPATKETCISCLQRGATALNALEALSAGDVEYTATLLENLISGAYSEAAALGRPKRTLTVNARPLSVEAAMNNPQ</sequence>
<gene>
    <name evidence="1" type="ORF">SDC9_84730</name>
</gene>
<organism evidence="1">
    <name type="scientific">bioreactor metagenome</name>
    <dbReference type="NCBI Taxonomy" id="1076179"/>
    <lineage>
        <taxon>unclassified sequences</taxon>
        <taxon>metagenomes</taxon>
        <taxon>ecological metagenomes</taxon>
    </lineage>
</organism>
<evidence type="ECO:0000313" key="1">
    <source>
        <dbReference type="EMBL" id="MPM38103.1"/>
    </source>
</evidence>
<comment type="caution">
    <text evidence="1">The sequence shown here is derived from an EMBL/GenBank/DDBJ whole genome shotgun (WGS) entry which is preliminary data.</text>
</comment>
<proteinExistence type="predicted"/>
<protein>
    <submittedName>
        <fullName evidence="1">Uncharacterized protein</fullName>
    </submittedName>
</protein>